<name>A0AAW0V208_SCYPA</name>
<proteinExistence type="predicted"/>
<dbReference type="SUPFAM" id="SSF57845">
    <property type="entry name" value="B-box zinc-binding domain"/>
    <property type="match status" value="1"/>
</dbReference>
<dbReference type="Proteomes" id="UP001487740">
    <property type="component" value="Unassembled WGS sequence"/>
</dbReference>
<comment type="caution">
    <text evidence="8">The sequence shown here is derived from an EMBL/GenBank/DDBJ whole genome shotgun (WGS) entry which is preliminary data.</text>
</comment>
<dbReference type="Gene3D" id="3.30.160.60">
    <property type="entry name" value="Classic Zinc Finger"/>
    <property type="match status" value="1"/>
</dbReference>
<evidence type="ECO:0000256" key="2">
    <source>
        <dbReference type="ARBA" id="ARBA00022771"/>
    </source>
</evidence>
<dbReference type="PANTHER" id="PTHR24103">
    <property type="entry name" value="E3 UBIQUITIN-PROTEIN LIGASE TRIM"/>
    <property type="match status" value="1"/>
</dbReference>
<evidence type="ECO:0000259" key="6">
    <source>
        <dbReference type="PROSITE" id="PS50089"/>
    </source>
</evidence>
<protein>
    <submittedName>
        <fullName evidence="8">Uncharacterized protein</fullName>
    </submittedName>
</protein>
<evidence type="ECO:0000256" key="1">
    <source>
        <dbReference type="ARBA" id="ARBA00022723"/>
    </source>
</evidence>
<dbReference type="PROSITE" id="PS50089">
    <property type="entry name" value="ZF_RING_2"/>
    <property type="match status" value="1"/>
</dbReference>
<sequence>MVNSRSQGSSRQHIISRGVDDALQSLAGHLANAPPRLHANKRQQGLTTKEQLQCALCCQAYEAQLREPVVLPSCGHTFCRLCLYRLQDLQRDFCCPFCRTRHCGLPVDLLPVNFIVMNLLEAIEKVEGNVYNEENPAEEVCCLHLEPQLLWCRQCRQVLCAKCLSQQQHDGHALHHVRTVLAEKKSHIEDETNEMLRHLQKEKEQLTQEVEAVVSDLAKIYEKSERLSLEADKVDTIRKVMASTNDLMAVAQLELTLHRASKNTSIPDAVLQALLEHRGDNFITGNEEMPADDSTERVFWDEDRSGLQFWPLTRDMAGGRRHWPIIPWQRFIAQVPAVQLLVPPPAPEVYLQLEAAGVDLGRIRIRLWGQLRRAQHFLALCLGTFGPSYHGAKFRTVERKGEPGESLRGGDYPATDGKGTSCRGVMAGLEWGGQHAGPVRKGLLGGGGGGCHESDALFNICLQDKPQGKMSCPFGEVVSGLGVVWRAASHHPVSEVTITAAGLVHHST</sequence>
<dbReference type="SUPFAM" id="SSF50891">
    <property type="entry name" value="Cyclophilin-like"/>
    <property type="match status" value="1"/>
</dbReference>
<evidence type="ECO:0000256" key="3">
    <source>
        <dbReference type="ARBA" id="ARBA00022833"/>
    </source>
</evidence>
<dbReference type="SMART" id="SM00184">
    <property type="entry name" value="RING"/>
    <property type="match status" value="1"/>
</dbReference>
<dbReference type="GO" id="GO:0008270">
    <property type="term" value="F:zinc ion binding"/>
    <property type="evidence" value="ECO:0007669"/>
    <property type="project" value="UniProtKB-KW"/>
</dbReference>
<evidence type="ECO:0000313" key="9">
    <source>
        <dbReference type="Proteomes" id="UP001487740"/>
    </source>
</evidence>
<organism evidence="8 9">
    <name type="scientific">Scylla paramamosain</name>
    <name type="common">Mud crab</name>
    <dbReference type="NCBI Taxonomy" id="85552"/>
    <lineage>
        <taxon>Eukaryota</taxon>
        <taxon>Metazoa</taxon>
        <taxon>Ecdysozoa</taxon>
        <taxon>Arthropoda</taxon>
        <taxon>Crustacea</taxon>
        <taxon>Multicrustacea</taxon>
        <taxon>Malacostraca</taxon>
        <taxon>Eumalacostraca</taxon>
        <taxon>Eucarida</taxon>
        <taxon>Decapoda</taxon>
        <taxon>Pleocyemata</taxon>
        <taxon>Brachyura</taxon>
        <taxon>Eubrachyura</taxon>
        <taxon>Portunoidea</taxon>
        <taxon>Portunidae</taxon>
        <taxon>Portuninae</taxon>
        <taxon>Scylla</taxon>
    </lineage>
</organism>
<dbReference type="Pfam" id="PF13445">
    <property type="entry name" value="zf-RING_UBOX"/>
    <property type="match status" value="1"/>
</dbReference>
<dbReference type="InterPro" id="IPR001841">
    <property type="entry name" value="Znf_RING"/>
</dbReference>
<feature type="domain" description="RING-type" evidence="6">
    <location>
        <begin position="54"/>
        <end position="99"/>
    </location>
</feature>
<accession>A0AAW0V208</accession>
<evidence type="ECO:0000256" key="4">
    <source>
        <dbReference type="PROSITE-ProRule" id="PRU00024"/>
    </source>
</evidence>
<keyword evidence="9" id="KW-1185">Reference proteome</keyword>
<dbReference type="InterPro" id="IPR029000">
    <property type="entry name" value="Cyclophilin-like_dom_sf"/>
</dbReference>
<keyword evidence="3" id="KW-0862">Zinc</keyword>
<reference evidence="8 9" key="1">
    <citation type="submission" date="2023-03" db="EMBL/GenBank/DDBJ databases">
        <title>High-quality genome of Scylla paramamosain provides insights in environmental adaptation.</title>
        <authorList>
            <person name="Zhang L."/>
        </authorList>
    </citation>
    <scope>NUCLEOTIDE SEQUENCE [LARGE SCALE GENOMIC DNA]</scope>
    <source>
        <strain evidence="8">LZ_2023a</strain>
        <tissue evidence="8">Muscle</tissue>
    </source>
</reference>
<dbReference type="InterPro" id="IPR013083">
    <property type="entry name" value="Znf_RING/FYVE/PHD"/>
</dbReference>
<dbReference type="EMBL" id="JARAKH010000002">
    <property type="protein sequence ID" value="KAK8405980.1"/>
    <property type="molecule type" value="Genomic_DNA"/>
</dbReference>
<dbReference type="AlphaFoldDB" id="A0AAW0V208"/>
<dbReference type="InterPro" id="IPR050143">
    <property type="entry name" value="TRIM/RBCC"/>
</dbReference>
<dbReference type="InterPro" id="IPR027370">
    <property type="entry name" value="Znf-RING_euk"/>
</dbReference>
<dbReference type="Gene3D" id="2.40.100.10">
    <property type="entry name" value="Cyclophilin-like"/>
    <property type="match status" value="1"/>
</dbReference>
<feature type="coiled-coil region" evidence="5">
    <location>
        <begin position="189"/>
        <end position="223"/>
    </location>
</feature>
<keyword evidence="1" id="KW-0479">Metal-binding</keyword>
<gene>
    <name evidence="8" type="ORF">O3P69_007001</name>
</gene>
<keyword evidence="2 4" id="KW-0863">Zinc-finger</keyword>
<dbReference type="InterPro" id="IPR017907">
    <property type="entry name" value="Znf_RING_CS"/>
</dbReference>
<dbReference type="PROSITE" id="PS00518">
    <property type="entry name" value="ZF_RING_1"/>
    <property type="match status" value="1"/>
</dbReference>
<evidence type="ECO:0000256" key="5">
    <source>
        <dbReference type="SAM" id="Coils"/>
    </source>
</evidence>
<dbReference type="InterPro" id="IPR000315">
    <property type="entry name" value="Znf_B-box"/>
</dbReference>
<keyword evidence="5" id="KW-0175">Coiled coil</keyword>
<dbReference type="SUPFAM" id="SSF57850">
    <property type="entry name" value="RING/U-box"/>
    <property type="match status" value="1"/>
</dbReference>
<dbReference type="Gene3D" id="3.30.40.10">
    <property type="entry name" value="Zinc/RING finger domain, C3HC4 (zinc finger)"/>
    <property type="match status" value="1"/>
</dbReference>
<feature type="domain" description="B box-type" evidence="7">
    <location>
        <begin position="136"/>
        <end position="180"/>
    </location>
</feature>
<evidence type="ECO:0000313" key="8">
    <source>
        <dbReference type="EMBL" id="KAK8405980.1"/>
    </source>
</evidence>
<dbReference type="PROSITE" id="PS50119">
    <property type="entry name" value="ZF_BBOX"/>
    <property type="match status" value="1"/>
</dbReference>
<evidence type="ECO:0000259" key="7">
    <source>
        <dbReference type="PROSITE" id="PS50119"/>
    </source>
</evidence>